<accession>A0A2X1JGD8</accession>
<dbReference type="GO" id="GO:0016788">
    <property type="term" value="F:hydrolase activity, acting on ester bonds"/>
    <property type="evidence" value="ECO:0007669"/>
    <property type="project" value="InterPro"/>
</dbReference>
<dbReference type="PANTHER" id="PTHR10819:SF3">
    <property type="entry name" value="PHOSPHOTRIESTERASE-RELATED PROTEIN"/>
    <property type="match status" value="1"/>
</dbReference>
<name>A0A2X1JGD8_ECOLX</name>
<comment type="similarity">
    <text evidence="3">Belongs to the metallo-dependent hydrolases superfamily. Phosphotriesterase family.</text>
</comment>
<reference evidence="4 5" key="1">
    <citation type="submission" date="2018-06" db="EMBL/GenBank/DDBJ databases">
        <authorList>
            <consortium name="Pathogen Informatics"/>
            <person name="Doyle S."/>
        </authorList>
    </citation>
    <scope>NUCLEOTIDE SEQUENCE [LARGE SCALE GENOMIC DNA]</scope>
    <source>
        <strain evidence="4 5">NCTC11126</strain>
    </source>
</reference>
<dbReference type="InterPro" id="IPR032466">
    <property type="entry name" value="Metal_Hydrolase"/>
</dbReference>
<dbReference type="SUPFAM" id="SSF51556">
    <property type="entry name" value="Metallo-dependent hydrolases"/>
    <property type="match status" value="1"/>
</dbReference>
<dbReference type="AlphaFoldDB" id="A0A2X1JGD8"/>
<comment type="caution">
    <text evidence="3">Lacks conserved residue(s) required for the propagation of feature annotation.</text>
</comment>
<dbReference type="EMBL" id="UARS01000006">
    <property type="protein sequence ID" value="SPW45413.1"/>
    <property type="molecule type" value="Genomic_DNA"/>
</dbReference>
<dbReference type="GO" id="GO:0008270">
    <property type="term" value="F:zinc ion binding"/>
    <property type="evidence" value="ECO:0007669"/>
    <property type="project" value="InterPro"/>
</dbReference>
<dbReference type="Pfam" id="PF02126">
    <property type="entry name" value="PTE"/>
    <property type="match status" value="1"/>
</dbReference>
<dbReference type="PANTHER" id="PTHR10819">
    <property type="entry name" value="PHOSPHOTRIESTERASE-RELATED"/>
    <property type="match status" value="1"/>
</dbReference>
<protein>
    <submittedName>
        <fullName evidence="4">Phosphotriesterase-like protein</fullName>
    </submittedName>
</protein>
<dbReference type="Proteomes" id="UP000250561">
    <property type="component" value="Unassembled WGS sequence"/>
</dbReference>
<evidence type="ECO:0000313" key="4">
    <source>
        <dbReference type="EMBL" id="SPW45413.1"/>
    </source>
</evidence>
<sequence>MSFDPTGYTLAHEHLHIDLSGFKNNVDCRLDQYAFICQEMNDLMTRGVRNVIEMTNRYMGRNAQFMLDVMRETGINVVACTGYYQDAFFPEHVATRSVQELAQEMVDEIEQGIDGTELKAGIIAEIGSSEGKITPLEEKVFIAAALAHNQTGRPISTHTSFSTMGLEQLALLQAHGVDLSRVTVGHCDLKDNLDNIFEDDRSRRVRAVRHHW</sequence>
<dbReference type="PROSITE" id="PS01322">
    <property type="entry name" value="PHOSPHOTRIESTERASE_1"/>
    <property type="match status" value="1"/>
</dbReference>
<proteinExistence type="inferred from homology"/>
<evidence type="ECO:0000256" key="1">
    <source>
        <dbReference type="ARBA" id="ARBA00022723"/>
    </source>
</evidence>
<organism evidence="4 5">
    <name type="scientific">Escherichia coli</name>
    <dbReference type="NCBI Taxonomy" id="562"/>
    <lineage>
        <taxon>Bacteria</taxon>
        <taxon>Pseudomonadati</taxon>
        <taxon>Pseudomonadota</taxon>
        <taxon>Gammaproteobacteria</taxon>
        <taxon>Enterobacterales</taxon>
        <taxon>Enterobacteriaceae</taxon>
        <taxon>Escherichia</taxon>
    </lineage>
</organism>
<evidence type="ECO:0000256" key="3">
    <source>
        <dbReference type="PROSITE-ProRule" id="PRU00679"/>
    </source>
</evidence>
<dbReference type="InterPro" id="IPR017947">
    <property type="entry name" value="AryldialkylPase_Zn-BS"/>
</dbReference>
<dbReference type="Gene3D" id="3.20.20.140">
    <property type="entry name" value="Metal-dependent hydrolases"/>
    <property type="match status" value="1"/>
</dbReference>
<dbReference type="PROSITE" id="PS51347">
    <property type="entry name" value="PHOSPHOTRIESTERASE_2"/>
    <property type="match status" value="1"/>
</dbReference>
<evidence type="ECO:0000256" key="2">
    <source>
        <dbReference type="ARBA" id="ARBA00022801"/>
    </source>
</evidence>
<keyword evidence="1" id="KW-0479">Metal-binding</keyword>
<dbReference type="InterPro" id="IPR001559">
    <property type="entry name" value="Phosphotriesterase"/>
</dbReference>
<evidence type="ECO:0000313" key="5">
    <source>
        <dbReference type="Proteomes" id="UP000250561"/>
    </source>
</evidence>
<keyword evidence="2" id="KW-0378">Hydrolase</keyword>
<gene>
    <name evidence="4" type="primary">php_1</name>
    <name evidence="4" type="ORF">NCTC11126_02677</name>
</gene>